<dbReference type="InterPro" id="IPR020598">
    <property type="entry name" value="rRNA_Ade_methylase_Trfase_N"/>
</dbReference>
<dbReference type="InterPro" id="IPR023165">
    <property type="entry name" value="rRNA_Ade_diMease-like_C"/>
</dbReference>
<keyword evidence="4 6" id="KW-0949">S-adenosyl-L-methionine</keyword>
<dbReference type="OrthoDB" id="16079at2759"/>
<dbReference type="Pfam" id="PF00398">
    <property type="entry name" value="RrnaAD"/>
    <property type="match status" value="1"/>
</dbReference>
<sequence length="450" mass="48605">MQLPKLPSVADLIRLYGLSAKSQLSQNFILDLNVTNRLIAPAKLKDAIVIEVGSGPGALTRSILEAGPKKVFAIEKDRRFLPSLQLLAEAAEGRMQVVHHDILTLDYTKLLAPLVKPQPWSEPSNGVYIIGNLPFNISTRLLVDLVHDCRLKRGVFGFGRTHLLFTFQHEVAERIVAKPGTSDRSRLSLLVQHAFAARYHYHMPNTVFVPPPKVQVGGVYFAPLEQPMTAAPIASVELVAQHILNQRGKFISNGVGRLVGGNADIALQLLEQAKIPPTTRVSNVSTEQFAALVDAYEAHLQSPLAATHGGPMMSPSQREAKRIKLMHRLERLSEKGAVDWTELRPDPSGRAADDQDPARANKSGNVVKVVSSRNAAVMVLPARASSSPEEMRAGNKYADQIGRKKVKRSPAAAAAAASGSAEGGASPSLPQDNDEGVSTLVVCRMPESGV</sequence>
<dbReference type="GO" id="GO:0003723">
    <property type="term" value="F:RNA binding"/>
    <property type="evidence" value="ECO:0007669"/>
    <property type="project" value="UniProtKB-UniRule"/>
</dbReference>
<dbReference type="PROSITE" id="PS01131">
    <property type="entry name" value="RRNA_A_DIMETH"/>
    <property type="match status" value="1"/>
</dbReference>
<dbReference type="GO" id="GO:0006391">
    <property type="term" value="P:transcription initiation at mitochondrial promoter"/>
    <property type="evidence" value="ECO:0007669"/>
    <property type="project" value="TreeGrafter"/>
</dbReference>
<feature type="region of interest" description="Disordered" evidence="8">
    <location>
        <begin position="399"/>
        <end position="450"/>
    </location>
</feature>
<keyword evidence="11" id="KW-1185">Reference proteome</keyword>
<dbReference type="CDD" id="cd02440">
    <property type="entry name" value="AdoMet_MTases"/>
    <property type="match status" value="1"/>
</dbReference>
<evidence type="ECO:0000256" key="6">
    <source>
        <dbReference type="PROSITE-ProRule" id="PRU01026"/>
    </source>
</evidence>
<evidence type="ECO:0000256" key="4">
    <source>
        <dbReference type="ARBA" id="ARBA00022691"/>
    </source>
</evidence>
<reference evidence="11" key="1">
    <citation type="submission" date="2011-02" db="EMBL/GenBank/DDBJ databases">
        <title>The Genome Sequence of Capsaspora owczarzaki ATCC 30864.</title>
        <authorList>
            <person name="Russ C."/>
            <person name="Cuomo C."/>
            <person name="Burger G."/>
            <person name="Gray M.W."/>
            <person name="Holland P.W.H."/>
            <person name="King N."/>
            <person name="Lang F.B.F."/>
            <person name="Roger A.J."/>
            <person name="Ruiz-Trillo I."/>
            <person name="Young S.K."/>
            <person name="Zeng Q."/>
            <person name="Gargeya S."/>
            <person name="Alvarado L."/>
            <person name="Berlin A."/>
            <person name="Chapman S.B."/>
            <person name="Chen Z."/>
            <person name="Freedman E."/>
            <person name="Gellesch M."/>
            <person name="Goldberg J."/>
            <person name="Griggs A."/>
            <person name="Gujja S."/>
            <person name="Heilman E."/>
            <person name="Heiman D."/>
            <person name="Howarth C."/>
            <person name="Mehta T."/>
            <person name="Neiman D."/>
            <person name="Pearson M."/>
            <person name="Roberts A."/>
            <person name="Saif S."/>
            <person name="Shea T."/>
            <person name="Shenoy N."/>
            <person name="Sisk P."/>
            <person name="Stolte C."/>
            <person name="Sykes S."/>
            <person name="White J."/>
            <person name="Yandava C."/>
            <person name="Haas B."/>
            <person name="Nusbaum C."/>
            <person name="Birren B."/>
        </authorList>
    </citation>
    <scope>NUCLEOTIDE SEQUENCE</scope>
    <source>
        <strain evidence="11">ATCC 30864</strain>
    </source>
</reference>
<evidence type="ECO:0000256" key="8">
    <source>
        <dbReference type="SAM" id="MobiDB-lite"/>
    </source>
</evidence>
<feature type="binding site" evidence="6">
    <location>
        <position position="53"/>
    </location>
    <ligand>
        <name>S-adenosyl-L-methionine</name>
        <dbReference type="ChEBI" id="CHEBI:59789"/>
    </ligand>
</feature>
<dbReference type="PhylomeDB" id="A0A0D2X160"/>
<comment type="subcellular location">
    <subcellularLocation>
        <location evidence="1">Mitochondrion</location>
    </subcellularLocation>
</comment>
<dbReference type="Gene3D" id="1.10.8.100">
    <property type="entry name" value="Ribosomal RNA adenine dimethylase-like, domain 2"/>
    <property type="match status" value="1"/>
</dbReference>
<feature type="binding site" evidence="6">
    <location>
        <position position="75"/>
    </location>
    <ligand>
        <name>S-adenosyl-L-methionine</name>
        <dbReference type="ChEBI" id="CHEBI:59789"/>
    </ligand>
</feature>
<evidence type="ECO:0000259" key="9">
    <source>
        <dbReference type="SMART" id="SM00650"/>
    </source>
</evidence>
<keyword evidence="5 6" id="KW-0694">RNA-binding</keyword>
<dbReference type="PANTHER" id="PTHR11727:SF17">
    <property type="entry name" value="DIMETHYLADENOSINE TRANSFERASE 1, MITOCHONDRIAL"/>
    <property type="match status" value="1"/>
</dbReference>
<dbReference type="STRING" id="595528.A0A0D2X160"/>
<dbReference type="EC" id="2.1.1.-" evidence="7"/>
<organism evidence="10 11">
    <name type="scientific">Capsaspora owczarzaki (strain ATCC 30864)</name>
    <dbReference type="NCBI Taxonomy" id="595528"/>
    <lineage>
        <taxon>Eukaryota</taxon>
        <taxon>Filasterea</taxon>
        <taxon>Capsaspora</taxon>
    </lineage>
</organism>
<dbReference type="Proteomes" id="UP000008743">
    <property type="component" value="Unassembled WGS sequence"/>
</dbReference>
<dbReference type="PROSITE" id="PS51689">
    <property type="entry name" value="SAM_RNA_A_N6_MT"/>
    <property type="match status" value="1"/>
</dbReference>
<evidence type="ECO:0000256" key="7">
    <source>
        <dbReference type="RuleBase" id="RU362106"/>
    </source>
</evidence>
<dbReference type="InParanoid" id="A0A0D2X160"/>
<comment type="similarity">
    <text evidence="6 7">Belongs to the class I-like SAM-binding methyltransferase superfamily. rRNA adenine N(6)-methyltransferase family.</text>
</comment>
<dbReference type="SUPFAM" id="SSF53335">
    <property type="entry name" value="S-adenosyl-L-methionine-dependent methyltransferases"/>
    <property type="match status" value="1"/>
</dbReference>
<feature type="compositionally biased region" description="Basic and acidic residues" evidence="8">
    <location>
        <begin position="336"/>
        <end position="359"/>
    </location>
</feature>
<evidence type="ECO:0000256" key="2">
    <source>
        <dbReference type="ARBA" id="ARBA00022603"/>
    </source>
</evidence>
<dbReference type="GO" id="GO:0034246">
    <property type="term" value="F:mitochondrial transcription factor activity"/>
    <property type="evidence" value="ECO:0007669"/>
    <property type="project" value="TreeGrafter"/>
</dbReference>
<dbReference type="InterPro" id="IPR001737">
    <property type="entry name" value="KsgA/Erm"/>
</dbReference>
<feature type="domain" description="Ribosomal RNA adenine methylase transferase N-terminal" evidence="9">
    <location>
        <begin position="34"/>
        <end position="225"/>
    </location>
</feature>
<evidence type="ECO:0000313" key="11">
    <source>
        <dbReference type="Proteomes" id="UP000008743"/>
    </source>
</evidence>
<keyword evidence="2 6" id="KW-0489">Methyltransferase</keyword>
<feature type="binding site" evidence="6">
    <location>
        <position position="132"/>
    </location>
    <ligand>
        <name>S-adenosyl-L-methionine</name>
        <dbReference type="ChEBI" id="CHEBI:59789"/>
    </ligand>
</feature>
<name>A0A0D2X160_CAPO3</name>
<protein>
    <recommendedName>
        <fullName evidence="7">rRNA adenine N(6)-methyltransferase</fullName>
        <ecNumber evidence="7">2.1.1.-</ecNumber>
    </recommendedName>
</protein>
<evidence type="ECO:0000313" key="10">
    <source>
        <dbReference type="EMBL" id="KJE90244.1"/>
    </source>
</evidence>
<feature type="binding site" evidence="6">
    <location>
        <position position="27"/>
    </location>
    <ligand>
        <name>S-adenosyl-L-methionine</name>
        <dbReference type="ChEBI" id="CHEBI:59789"/>
    </ligand>
</feature>
<evidence type="ECO:0000256" key="5">
    <source>
        <dbReference type="ARBA" id="ARBA00022884"/>
    </source>
</evidence>
<dbReference type="InterPro" id="IPR020596">
    <property type="entry name" value="rRNA_Ade_Mease_Trfase_CS"/>
</dbReference>
<feature type="region of interest" description="Disordered" evidence="8">
    <location>
        <begin position="336"/>
        <end position="366"/>
    </location>
</feature>
<feature type="binding site" evidence="6">
    <location>
        <position position="29"/>
    </location>
    <ligand>
        <name>S-adenosyl-L-methionine</name>
        <dbReference type="ChEBI" id="CHEBI:59789"/>
    </ligand>
</feature>
<dbReference type="Gene3D" id="3.40.50.150">
    <property type="entry name" value="Vaccinia Virus protein VP39"/>
    <property type="match status" value="1"/>
</dbReference>
<feature type="binding site" evidence="6">
    <location>
        <position position="101"/>
    </location>
    <ligand>
        <name>S-adenosyl-L-methionine</name>
        <dbReference type="ChEBI" id="CHEBI:59789"/>
    </ligand>
</feature>
<dbReference type="PANTHER" id="PTHR11727">
    <property type="entry name" value="DIMETHYLADENOSINE TRANSFERASE"/>
    <property type="match status" value="1"/>
</dbReference>
<dbReference type="AlphaFoldDB" id="A0A0D2X160"/>
<dbReference type="EMBL" id="KE346361">
    <property type="protein sequence ID" value="KJE90244.1"/>
    <property type="molecule type" value="Genomic_DNA"/>
</dbReference>
<keyword evidence="3 6" id="KW-0808">Transferase</keyword>
<evidence type="ECO:0000256" key="1">
    <source>
        <dbReference type="ARBA" id="ARBA00004173"/>
    </source>
</evidence>
<keyword evidence="7" id="KW-0698">rRNA processing</keyword>
<dbReference type="InterPro" id="IPR029063">
    <property type="entry name" value="SAM-dependent_MTases_sf"/>
</dbReference>
<dbReference type="GO" id="GO:0005759">
    <property type="term" value="C:mitochondrial matrix"/>
    <property type="evidence" value="ECO:0007669"/>
    <property type="project" value="TreeGrafter"/>
</dbReference>
<dbReference type="SMART" id="SM00650">
    <property type="entry name" value="rADc"/>
    <property type="match status" value="1"/>
</dbReference>
<evidence type="ECO:0000256" key="3">
    <source>
        <dbReference type="ARBA" id="ARBA00022679"/>
    </source>
</evidence>
<accession>A0A0D2X160</accession>
<gene>
    <name evidence="10" type="ORF">CAOG_001583</name>
</gene>
<feature type="compositionally biased region" description="Low complexity" evidence="8">
    <location>
        <begin position="409"/>
        <end position="428"/>
    </location>
</feature>
<dbReference type="eggNOG" id="KOG0821">
    <property type="taxonomic scope" value="Eukaryota"/>
</dbReference>
<proteinExistence type="inferred from homology"/>
<dbReference type="GO" id="GO:0000179">
    <property type="term" value="F:rRNA (adenine-N6,N6-)-dimethyltransferase activity"/>
    <property type="evidence" value="ECO:0007669"/>
    <property type="project" value="UniProtKB-UniRule"/>
</dbReference>